<dbReference type="EMBL" id="JBHSTI010000008">
    <property type="protein sequence ID" value="MFC6237416.1"/>
    <property type="molecule type" value="Genomic_DNA"/>
</dbReference>
<dbReference type="RefSeq" id="WP_386764691.1">
    <property type="nucleotide sequence ID" value="NZ_JBHSTI010000008.1"/>
</dbReference>
<evidence type="ECO:0000256" key="2">
    <source>
        <dbReference type="SAM" id="Phobius"/>
    </source>
</evidence>
<feature type="transmembrane region" description="Helical" evidence="2">
    <location>
        <begin position="77"/>
        <end position="98"/>
    </location>
</feature>
<evidence type="ECO:0000313" key="5">
    <source>
        <dbReference type="Proteomes" id="UP001596138"/>
    </source>
</evidence>
<dbReference type="SUPFAM" id="SSF140990">
    <property type="entry name" value="FtsH protease domain-like"/>
    <property type="match status" value="1"/>
</dbReference>
<name>A0ABW1SYC3_9ACTN</name>
<keyword evidence="2" id="KW-0812">Transmembrane</keyword>
<keyword evidence="5" id="KW-1185">Reference proteome</keyword>
<protein>
    <submittedName>
        <fullName evidence="4">AAA family ATPase</fullName>
    </submittedName>
</protein>
<dbReference type="PROSITE" id="PS00674">
    <property type="entry name" value="AAA"/>
    <property type="match status" value="1"/>
</dbReference>
<dbReference type="InterPro" id="IPR000642">
    <property type="entry name" value="Peptidase_M41"/>
</dbReference>
<dbReference type="InterPro" id="IPR003593">
    <property type="entry name" value="AAA+_ATPase"/>
</dbReference>
<dbReference type="Pfam" id="PF01434">
    <property type="entry name" value="Peptidase_M41"/>
    <property type="match status" value="1"/>
</dbReference>
<feature type="domain" description="AAA+ ATPase" evidence="3">
    <location>
        <begin position="149"/>
        <end position="372"/>
    </location>
</feature>
<evidence type="ECO:0000313" key="4">
    <source>
        <dbReference type="EMBL" id="MFC6237416.1"/>
    </source>
</evidence>
<evidence type="ECO:0000259" key="3">
    <source>
        <dbReference type="SMART" id="SM00382"/>
    </source>
</evidence>
<dbReference type="InterPro" id="IPR027417">
    <property type="entry name" value="P-loop_NTPase"/>
</dbReference>
<dbReference type="Proteomes" id="UP001596138">
    <property type="component" value="Unassembled WGS sequence"/>
</dbReference>
<keyword evidence="1" id="KW-0547">Nucleotide-binding</keyword>
<keyword evidence="2" id="KW-1133">Transmembrane helix</keyword>
<dbReference type="PANTHER" id="PTHR23076:SF97">
    <property type="entry name" value="ATP-DEPENDENT ZINC METALLOPROTEASE YME1L1"/>
    <property type="match status" value="1"/>
</dbReference>
<gene>
    <name evidence="4" type="ORF">ACFQGU_05975</name>
</gene>
<accession>A0ABW1SYC3</accession>
<dbReference type="Gene3D" id="1.20.58.760">
    <property type="entry name" value="Peptidase M41"/>
    <property type="match status" value="1"/>
</dbReference>
<dbReference type="InterPro" id="IPR003960">
    <property type="entry name" value="ATPase_AAA_CS"/>
</dbReference>
<comment type="similarity">
    <text evidence="1">Belongs to the AAA ATPase family.</text>
</comment>
<comment type="caution">
    <text evidence="4">The sequence shown here is derived from an EMBL/GenBank/DDBJ whole genome shotgun (WGS) entry which is preliminary data.</text>
</comment>
<keyword evidence="2" id="KW-0472">Membrane</keyword>
<dbReference type="InterPro" id="IPR037219">
    <property type="entry name" value="Peptidase_M41-like"/>
</dbReference>
<dbReference type="PANTHER" id="PTHR23076">
    <property type="entry name" value="METALLOPROTEASE M41 FTSH"/>
    <property type="match status" value="1"/>
</dbReference>
<reference evidence="5" key="1">
    <citation type="journal article" date="2019" name="Int. J. Syst. Evol. Microbiol.">
        <title>The Global Catalogue of Microorganisms (GCM) 10K type strain sequencing project: providing services to taxonomists for standard genome sequencing and annotation.</title>
        <authorList>
            <consortium name="The Broad Institute Genomics Platform"/>
            <consortium name="The Broad Institute Genome Sequencing Center for Infectious Disease"/>
            <person name="Wu L."/>
            <person name="Ma J."/>
        </authorList>
    </citation>
    <scope>NUCLEOTIDE SEQUENCE [LARGE SCALE GENOMIC DNA]</scope>
    <source>
        <strain evidence="5">CGMCC 4.7317</strain>
    </source>
</reference>
<organism evidence="4 5">
    <name type="scientific">Longivirga aurantiaca</name>
    <dbReference type="NCBI Taxonomy" id="1837743"/>
    <lineage>
        <taxon>Bacteria</taxon>
        <taxon>Bacillati</taxon>
        <taxon>Actinomycetota</taxon>
        <taxon>Actinomycetes</taxon>
        <taxon>Sporichthyales</taxon>
        <taxon>Sporichthyaceae</taxon>
        <taxon>Longivirga</taxon>
    </lineage>
</organism>
<dbReference type="Pfam" id="PF00004">
    <property type="entry name" value="AAA"/>
    <property type="match status" value="2"/>
</dbReference>
<evidence type="ECO:0000256" key="1">
    <source>
        <dbReference type="RuleBase" id="RU003651"/>
    </source>
</evidence>
<dbReference type="Gene3D" id="1.10.8.60">
    <property type="match status" value="1"/>
</dbReference>
<feature type="transmembrane region" description="Helical" evidence="2">
    <location>
        <begin position="39"/>
        <end position="57"/>
    </location>
</feature>
<dbReference type="InterPro" id="IPR003959">
    <property type="entry name" value="ATPase_AAA_core"/>
</dbReference>
<proteinExistence type="inferred from homology"/>
<keyword evidence="1" id="KW-0067">ATP-binding</keyword>
<sequence>MAQRRTDSAAMLNEAGTGSLAARDGDVGESRERSRRRRLWGLFALLLLPAAYLWSRISAGDPFDILSITLPQIDAMVLIPALFFITLIAILVGSTVGAGRSPHVTYRPEQIDTRLDDVIGIDGVKEDVVRSLNLFLAHKAFASEMGGTPRRGLLFEGQPGTGKTYLAKAMAREAGVPFLFVSATSFQSMYYGATARKIRSYFKALRKAARQEGGAIGFIEEIDAIAMARGGLSMTPMPMTRSNAALCCGGLDGLPGQYAGAAQSLSVVSAAAGGGGAVVRNASMTSEGVGGVVNELLVQMQSFDDPTGFQKLQSWLVDKVNLFLPANRQMKRPVPPVTNVLVIAATNRADNLDPALLRPGRFDRRLSFEAPGKAGRRELIDFFLSRKSHVAELDTEEVRDSLASVTQGYTPVMIEHLFDEGLVNALRRGEQAMNRQDVERARLVEEVGMGQPVAYTEHEQRLIATHEAGHAVAAWLTAPQRRLEVLTIIKRKDALGMLAHGDAEDVFTRSRSEMTALIQIAMGGQAAEELFFDDVSTGPSGDLLYATNVAAQMIGAAGMTDTLISYAAIQGSALSDSNLVGKVLQDAEGRARVEKLLQDQKAYTRALLNENRHLVEALRDALVERHELIGREITDILEQANAARAESVVDVRTGAARPEAAVTLEG</sequence>
<dbReference type="SMART" id="SM00382">
    <property type="entry name" value="AAA"/>
    <property type="match status" value="1"/>
</dbReference>
<dbReference type="SUPFAM" id="SSF52540">
    <property type="entry name" value="P-loop containing nucleoside triphosphate hydrolases"/>
    <property type="match status" value="1"/>
</dbReference>
<dbReference type="Gene3D" id="3.40.50.300">
    <property type="entry name" value="P-loop containing nucleotide triphosphate hydrolases"/>
    <property type="match status" value="1"/>
</dbReference>